<dbReference type="EMBL" id="OIVN01004691">
    <property type="protein sequence ID" value="SPD18782.1"/>
    <property type="molecule type" value="Genomic_DNA"/>
</dbReference>
<dbReference type="PROSITE" id="PS50985">
    <property type="entry name" value="GRAS"/>
    <property type="match status" value="1"/>
</dbReference>
<dbReference type="GO" id="GO:0005634">
    <property type="term" value="C:nucleus"/>
    <property type="evidence" value="ECO:0007669"/>
    <property type="project" value="UniProtKB-SubCell"/>
</dbReference>
<dbReference type="AlphaFoldDB" id="A0A2N9I297"/>
<evidence type="ECO:0000256" key="3">
    <source>
        <dbReference type="ARBA" id="ARBA00023163"/>
    </source>
</evidence>
<organism evidence="6">
    <name type="scientific">Fagus sylvatica</name>
    <name type="common">Beechnut</name>
    <dbReference type="NCBI Taxonomy" id="28930"/>
    <lineage>
        <taxon>Eukaryota</taxon>
        <taxon>Viridiplantae</taxon>
        <taxon>Streptophyta</taxon>
        <taxon>Embryophyta</taxon>
        <taxon>Tracheophyta</taxon>
        <taxon>Spermatophyta</taxon>
        <taxon>Magnoliopsida</taxon>
        <taxon>eudicotyledons</taxon>
        <taxon>Gunneridae</taxon>
        <taxon>Pentapetalae</taxon>
        <taxon>rosids</taxon>
        <taxon>fabids</taxon>
        <taxon>Fagales</taxon>
        <taxon>Fagaceae</taxon>
        <taxon>Fagus</taxon>
    </lineage>
</organism>
<evidence type="ECO:0000313" key="6">
    <source>
        <dbReference type="EMBL" id="SPD18782.1"/>
    </source>
</evidence>
<comment type="subcellular location">
    <subcellularLocation>
        <location evidence="1">Nucleus</location>
    </subcellularLocation>
</comment>
<evidence type="ECO:0000256" key="1">
    <source>
        <dbReference type="ARBA" id="ARBA00004123"/>
    </source>
</evidence>
<accession>A0A2N9I297</accession>
<feature type="region of interest" description="SAW" evidence="5">
    <location>
        <begin position="101"/>
        <end position="178"/>
    </location>
</feature>
<evidence type="ECO:0000256" key="2">
    <source>
        <dbReference type="ARBA" id="ARBA00023015"/>
    </source>
</evidence>
<reference evidence="6" key="1">
    <citation type="submission" date="2018-02" db="EMBL/GenBank/DDBJ databases">
        <authorList>
            <person name="Cohen D.B."/>
            <person name="Kent A.D."/>
        </authorList>
    </citation>
    <scope>NUCLEOTIDE SEQUENCE</scope>
</reference>
<protein>
    <submittedName>
        <fullName evidence="6">Uncharacterized protein</fullName>
    </submittedName>
</protein>
<comment type="similarity">
    <text evidence="5">Belongs to the GRAS family.</text>
</comment>
<name>A0A2N9I297_FAGSY</name>
<comment type="caution">
    <text evidence="5">Lacks conserved residue(s) required for the propagation of feature annotation.</text>
</comment>
<keyword evidence="4" id="KW-0539">Nucleus</keyword>
<sequence>MPRLEPPPGLVSQSLCLRLHENVSEQELNKTGDRLAGFAEALNLPFKFHSVVDRLEDVRLWMLHVKEQESVALNYSSLPLDSSVRLKIEEMFAHEIRNIVACEGRDRFERHEKFEKWRKLIEQGGFRCMGINDREMIQSQLLLKMYSCGNFSKKQQQDGAALTLGGLHQPLYTFSAWVPIDVAGSSSSYSQPS</sequence>
<keyword evidence="2" id="KW-0805">Transcription regulation</keyword>
<proteinExistence type="inferred from homology"/>
<evidence type="ECO:0000256" key="5">
    <source>
        <dbReference type="PROSITE-ProRule" id="PRU01191"/>
    </source>
</evidence>
<keyword evidence="3" id="KW-0804">Transcription</keyword>
<dbReference type="Pfam" id="PF03514">
    <property type="entry name" value="GRAS"/>
    <property type="match status" value="2"/>
</dbReference>
<evidence type="ECO:0000256" key="4">
    <source>
        <dbReference type="ARBA" id="ARBA00023242"/>
    </source>
</evidence>
<dbReference type="PANTHER" id="PTHR31636">
    <property type="entry name" value="OSJNBA0084A10.13 PROTEIN-RELATED"/>
    <property type="match status" value="1"/>
</dbReference>
<dbReference type="InterPro" id="IPR005202">
    <property type="entry name" value="TF_GRAS"/>
</dbReference>
<gene>
    <name evidence="6" type="ORF">FSB_LOCUS46664</name>
</gene>